<evidence type="ECO:0000256" key="2">
    <source>
        <dbReference type="ARBA" id="ARBA00023125"/>
    </source>
</evidence>
<dbReference type="AlphaFoldDB" id="A0A3N1LHG8"/>
<proteinExistence type="predicted"/>
<evidence type="ECO:0000256" key="1">
    <source>
        <dbReference type="ARBA" id="ARBA00023015"/>
    </source>
</evidence>
<dbReference type="Pfam" id="PF17932">
    <property type="entry name" value="TetR_C_24"/>
    <property type="match status" value="1"/>
</dbReference>
<dbReference type="InterPro" id="IPR001647">
    <property type="entry name" value="HTH_TetR"/>
</dbReference>
<dbReference type="PRINTS" id="PR00455">
    <property type="entry name" value="HTHTETR"/>
</dbReference>
<dbReference type="GO" id="GO:0003700">
    <property type="term" value="F:DNA-binding transcription factor activity"/>
    <property type="evidence" value="ECO:0007669"/>
    <property type="project" value="TreeGrafter"/>
</dbReference>
<evidence type="ECO:0000313" key="7">
    <source>
        <dbReference type="EMBL" id="ROP90802.1"/>
    </source>
</evidence>
<reference evidence="7 8" key="1">
    <citation type="submission" date="2018-11" db="EMBL/GenBank/DDBJ databases">
        <title>Genomic Encyclopedia of Type Strains, Phase IV (KMG-IV): sequencing the most valuable type-strain genomes for metagenomic binning, comparative biology and taxonomic classification.</title>
        <authorList>
            <person name="Goeker M."/>
        </authorList>
    </citation>
    <scope>NUCLEOTIDE SEQUENCE [LARGE SCALE GENOMIC DNA]</scope>
    <source>
        <strain evidence="7 8">DSM 5900</strain>
    </source>
</reference>
<evidence type="ECO:0000256" key="3">
    <source>
        <dbReference type="ARBA" id="ARBA00023163"/>
    </source>
</evidence>
<dbReference type="Gene3D" id="1.10.357.10">
    <property type="entry name" value="Tetracycline Repressor, domain 2"/>
    <property type="match status" value="1"/>
</dbReference>
<keyword evidence="1" id="KW-0805">Transcription regulation</keyword>
<accession>A0A3N1LHG8</accession>
<keyword evidence="8" id="KW-1185">Reference proteome</keyword>
<dbReference type="Gene3D" id="1.10.10.60">
    <property type="entry name" value="Homeodomain-like"/>
    <property type="match status" value="1"/>
</dbReference>
<keyword evidence="3" id="KW-0804">Transcription</keyword>
<dbReference type="GO" id="GO:0000976">
    <property type="term" value="F:transcription cis-regulatory region binding"/>
    <property type="evidence" value="ECO:0007669"/>
    <property type="project" value="TreeGrafter"/>
</dbReference>
<name>A0A3N1LHG8_9PROT</name>
<dbReference type="SUPFAM" id="SSF46689">
    <property type="entry name" value="Homeodomain-like"/>
    <property type="match status" value="1"/>
</dbReference>
<sequence>MAGLPADAEPPSGARPAARGEGRDAILEAAAAAFTERGYTATTIDDIADRLGATKGRVYHYYRSKADIFLDIHRYAMQRMLDEMTPLAAAPGPAAARIAGMVRAHALLLMASFPFQRVSVQGLERHLAGQVTERQRSALEGVIQMRDAYEALFVGVLEAGVTSGEFRPVVARRAVKPILGSLNWLTVWYRPRQPEDAAAQAAIADEMVEFVVRGLRP</sequence>
<evidence type="ECO:0000256" key="5">
    <source>
        <dbReference type="SAM" id="MobiDB-lite"/>
    </source>
</evidence>
<dbReference type="InterPro" id="IPR050109">
    <property type="entry name" value="HTH-type_TetR-like_transc_reg"/>
</dbReference>
<feature type="DNA-binding region" description="H-T-H motif" evidence="4">
    <location>
        <begin position="43"/>
        <end position="62"/>
    </location>
</feature>
<dbReference type="EMBL" id="RJKX01000014">
    <property type="protein sequence ID" value="ROP90802.1"/>
    <property type="molecule type" value="Genomic_DNA"/>
</dbReference>
<keyword evidence="2 4" id="KW-0238">DNA-binding</keyword>
<dbReference type="InterPro" id="IPR036271">
    <property type="entry name" value="Tet_transcr_reg_TetR-rel_C_sf"/>
</dbReference>
<dbReference type="RefSeq" id="WP_123690196.1">
    <property type="nucleotide sequence ID" value="NZ_AP019700.1"/>
</dbReference>
<dbReference type="Proteomes" id="UP000278222">
    <property type="component" value="Unassembled WGS sequence"/>
</dbReference>
<organism evidence="7 8">
    <name type="scientific">Stella humosa</name>
    <dbReference type="NCBI Taxonomy" id="94"/>
    <lineage>
        <taxon>Bacteria</taxon>
        <taxon>Pseudomonadati</taxon>
        <taxon>Pseudomonadota</taxon>
        <taxon>Alphaproteobacteria</taxon>
        <taxon>Rhodospirillales</taxon>
        <taxon>Stellaceae</taxon>
        <taxon>Stella</taxon>
    </lineage>
</organism>
<dbReference type="Pfam" id="PF00440">
    <property type="entry name" value="TetR_N"/>
    <property type="match status" value="1"/>
</dbReference>
<dbReference type="SUPFAM" id="SSF48498">
    <property type="entry name" value="Tetracyclin repressor-like, C-terminal domain"/>
    <property type="match status" value="1"/>
</dbReference>
<dbReference type="InterPro" id="IPR041490">
    <property type="entry name" value="KstR2_TetR_C"/>
</dbReference>
<gene>
    <name evidence="7" type="ORF">EDC65_2661</name>
</gene>
<comment type="caution">
    <text evidence="7">The sequence shown here is derived from an EMBL/GenBank/DDBJ whole genome shotgun (WGS) entry which is preliminary data.</text>
</comment>
<dbReference type="PANTHER" id="PTHR30055">
    <property type="entry name" value="HTH-TYPE TRANSCRIPTIONAL REGULATOR RUTR"/>
    <property type="match status" value="1"/>
</dbReference>
<feature type="region of interest" description="Disordered" evidence="5">
    <location>
        <begin position="1"/>
        <end position="21"/>
    </location>
</feature>
<evidence type="ECO:0000313" key="8">
    <source>
        <dbReference type="Proteomes" id="UP000278222"/>
    </source>
</evidence>
<feature type="domain" description="HTH tetR-type" evidence="6">
    <location>
        <begin position="20"/>
        <end position="80"/>
    </location>
</feature>
<dbReference type="PANTHER" id="PTHR30055:SF234">
    <property type="entry name" value="HTH-TYPE TRANSCRIPTIONAL REGULATOR BETI"/>
    <property type="match status" value="1"/>
</dbReference>
<evidence type="ECO:0000259" key="6">
    <source>
        <dbReference type="PROSITE" id="PS50977"/>
    </source>
</evidence>
<evidence type="ECO:0000256" key="4">
    <source>
        <dbReference type="PROSITE-ProRule" id="PRU00335"/>
    </source>
</evidence>
<dbReference type="InterPro" id="IPR009057">
    <property type="entry name" value="Homeodomain-like_sf"/>
</dbReference>
<dbReference type="OrthoDB" id="9779746at2"/>
<protein>
    <submittedName>
        <fullName evidence="7">TetR family transcriptional regulator</fullName>
    </submittedName>
</protein>
<dbReference type="PROSITE" id="PS50977">
    <property type="entry name" value="HTH_TETR_2"/>
    <property type="match status" value="1"/>
</dbReference>